<keyword evidence="3" id="KW-1185">Reference proteome</keyword>
<evidence type="ECO:0000256" key="1">
    <source>
        <dbReference type="SAM" id="SignalP"/>
    </source>
</evidence>
<dbReference type="RefSeq" id="WP_184221187.1">
    <property type="nucleotide sequence ID" value="NZ_JACHIP010000006.1"/>
</dbReference>
<accession>A0A7W7ZH00</accession>
<dbReference type="AlphaFoldDB" id="A0A7W7ZH00"/>
<keyword evidence="1" id="KW-0732">Signal</keyword>
<feature type="chain" id="PRO_5030920490" evidence="1">
    <location>
        <begin position="23"/>
        <end position="239"/>
    </location>
</feature>
<protein>
    <submittedName>
        <fullName evidence="2">Uncharacterized protein</fullName>
    </submittedName>
</protein>
<dbReference type="InterPro" id="IPR014710">
    <property type="entry name" value="RmlC-like_jellyroll"/>
</dbReference>
<feature type="signal peptide" evidence="1">
    <location>
        <begin position="1"/>
        <end position="22"/>
    </location>
</feature>
<reference evidence="2 3" key="1">
    <citation type="submission" date="2020-08" db="EMBL/GenBank/DDBJ databases">
        <title>Genomic Encyclopedia of Type Strains, Phase IV (KMG-V): Genome sequencing to study the core and pangenomes of soil and plant-associated prokaryotes.</title>
        <authorList>
            <person name="Whitman W."/>
        </authorList>
    </citation>
    <scope>NUCLEOTIDE SEQUENCE [LARGE SCALE GENOMIC DNA]</scope>
    <source>
        <strain evidence="2 3">M8UP14</strain>
    </source>
</reference>
<dbReference type="Proteomes" id="UP000540989">
    <property type="component" value="Unassembled WGS sequence"/>
</dbReference>
<comment type="caution">
    <text evidence="2">The sequence shown here is derived from an EMBL/GenBank/DDBJ whole genome shotgun (WGS) entry which is preliminary data.</text>
</comment>
<name>A0A7W7ZH00_9BACT</name>
<organism evidence="2 3">
    <name type="scientific">Granulicella aggregans</name>
    <dbReference type="NCBI Taxonomy" id="474949"/>
    <lineage>
        <taxon>Bacteria</taxon>
        <taxon>Pseudomonadati</taxon>
        <taxon>Acidobacteriota</taxon>
        <taxon>Terriglobia</taxon>
        <taxon>Terriglobales</taxon>
        <taxon>Acidobacteriaceae</taxon>
        <taxon>Granulicella</taxon>
    </lineage>
</organism>
<sequence>MRRFYFGVVALAAMAVPVGLQAQDPLTLPGKNYRVVLENSDVVVVRAHYGPHEKIPVHDHTSFSTVFVYLSDSGPVRINHEEEGSKEAPVTRPPTVKGAYRVAPGIAERHSIENLGELSSDFLRVELKRVSLQVKEPFRGKAPQSLSADSDVVEFSDPQVQVERIVCVEAEACAVKPVGGPSLLVAFTTFEMSSGRTHKNVPVYAGAVRWVPEGEVTSVKGSGAEAAHLLRIVLKAGSR</sequence>
<dbReference type="Gene3D" id="2.60.120.10">
    <property type="entry name" value="Jelly Rolls"/>
    <property type="match status" value="1"/>
</dbReference>
<evidence type="ECO:0000313" key="2">
    <source>
        <dbReference type="EMBL" id="MBB5059563.1"/>
    </source>
</evidence>
<gene>
    <name evidence="2" type="ORF">HDF16_004289</name>
</gene>
<dbReference type="EMBL" id="JACHIP010000006">
    <property type="protein sequence ID" value="MBB5059563.1"/>
    <property type="molecule type" value="Genomic_DNA"/>
</dbReference>
<proteinExistence type="predicted"/>
<evidence type="ECO:0000313" key="3">
    <source>
        <dbReference type="Proteomes" id="UP000540989"/>
    </source>
</evidence>